<reference evidence="2 3" key="1">
    <citation type="submission" date="2016-10" db="EMBL/GenBank/DDBJ databases">
        <title>Rodentibacter gen. nov. and new species.</title>
        <authorList>
            <person name="Christensen H."/>
        </authorList>
    </citation>
    <scope>NUCLEOTIDE SEQUENCE [LARGE SCALE GENOMIC DNA]</scope>
    <source>
        <strain evidence="2 3">Ppn418</strain>
    </source>
</reference>
<dbReference type="AlphaFoldDB" id="A0A1V3II16"/>
<comment type="caution">
    <text evidence="2">The sequence shown here is derived from an EMBL/GenBank/DDBJ whole genome shotgun (WGS) entry which is preliminary data.</text>
</comment>
<protein>
    <submittedName>
        <fullName evidence="2">Uncharacterized protein</fullName>
    </submittedName>
</protein>
<feature type="compositionally biased region" description="Polar residues" evidence="1">
    <location>
        <begin position="623"/>
        <end position="640"/>
    </location>
</feature>
<organism evidence="2 3">
    <name type="scientific">Rodentibacter mrazii</name>
    <dbReference type="NCBI Taxonomy" id="1908257"/>
    <lineage>
        <taxon>Bacteria</taxon>
        <taxon>Pseudomonadati</taxon>
        <taxon>Pseudomonadota</taxon>
        <taxon>Gammaproteobacteria</taxon>
        <taxon>Pasteurellales</taxon>
        <taxon>Pasteurellaceae</taxon>
        <taxon>Rodentibacter</taxon>
    </lineage>
</organism>
<dbReference type="Proteomes" id="UP000189426">
    <property type="component" value="Unassembled WGS sequence"/>
</dbReference>
<sequence>MATFNNEQIKMPDDDEELEAVQDSLAEKVMECFRQAKSYRSSLQIQGKTVDDWIRRLDDAYHKIHDYEELVSRKNMRSYFGLIQIKINMVASYMRSKYASPTNPPFNITPTPIVELPENKKDQGLERVKAALLNRMIESGLPPEALLGDDGFLLPKIAKFIEDQSKEAKALLRQEELQIASDATAKMITLIKDQLVENNFSQTLSESLFDIALMPVMVIGYDNQAVVDYQWQKNKYVKKTVIRPTFRRINPINAFFAPDATSAQDGSFFIELTKRTKAQLSSFLGKEELGYDDEALREVINNGDSHWLGLDTDNKGVLDYMLVDDEIHTLRCQMLIQGKDLIDYGVSSIKESEADDYFNADIEVCDGRVIRCQIVAHPKGERTYFSASYKRIAGGAYGVSVGMMIYDRQQSINRTQYSMLLNAMYAAGPMIEVDVDKFSDPSQITFEPFSRVNSNPTKENNGRGITQHTVPMTFPQLFNFMTNEIRLADDECGLPSFLNGNAGLQGAGQTLGGLAMMTDNAVLGLEDCAFNIDEYFIRPAITLIYAHNLLGNDDSVKADAKITPTGLLGLKTELNKAKELAGLVPQASQFAQQGLVPREMISDMVRDYFKSAGIDTDRYMPSNGVQSDLNNAQMASQTSGLDGRSLRMM</sequence>
<name>A0A1V3II16_9PAST</name>
<evidence type="ECO:0000313" key="3">
    <source>
        <dbReference type="Proteomes" id="UP000189426"/>
    </source>
</evidence>
<gene>
    <name evidence="2" type="ORF">BKK47_02925</name>
</gene>
<keyword evidence="3" id="KW-1185">Reference proteome</keyword>
<feature type="region of interest" description="Disordered" evidence="1">
    <location>
        <begin position="620"/>
        <end position="649"/>
    </location>
</feature>
<dbReference type="STRING" id="1908257.BKK47_02925"/>
<evidence type="ECO:0000256" key="1">
    <source>
        <dbReference type="SAM" id="MobiDB-lite"/>
    </source>
</evidence>
<dbReference type="EMBL" id="MLHG01000016">
    <property type="protein sequence ID" value="OOF40877.1"/>
    <property type="molecule type" value="Genomic_DNA"/>
</dbReference>
<dbReference type="RefSeq" id="WP_077493433.1">
    <property type="nucleotide sequence ID" value="NZ_MLHG01000016.1"/>
</dbReference>
<accession>A0A1V3II16</accession>
<proteinExistence type="predicted"/>
<evidence type="ECO:0000313" key="2">
    <source>
        <dbReference type="EMBL" id="OOF40877.1"/>
    </source>
</evidence>